<gene>
    <name evidence="1" type="ORF">Nepgr_023998</name>
</gene>
<keyword evidence="2" id="KW-1185">Reference proteome</keyword>
<dbReference type="EMBL" id="BSYO01000024">
    <property type="protein sequence ID" value="GMH22155.1"/>
    <property type="molecule type" value="Genomic_DNA"/>
</dbReference>
<evidence type="ECO:0008006" key="3">
    <source>
        <dbReference type="Google" id="ProtNLM"/>
    </source>
</evidence>
<organism evidence="1 2">
    <name type="scientific">Nepenthes gracilis</name>
    <name type="common">Slender pitcher plant</name>
    <dbReference type="NCBI Taxonomy" id="150966"/>
    <lineage>
        <taxon>Eukaryota</taxon>
        <taxon>Viridiplantae</taxon>
        <taxon>Streptophyta</taxon>
        <taxon>Embryophyta</taxon>
        <taxon>Tracheophyta</taxon>
        <taxon>Spermatophyta</taxon>
        <taxon>Magnoliopsida</taxon>
        <taxon>eudicotyledons</taxon>
        <taxon>Gunneridae</taxon>
        <taxon>Pentapetalae</taxon>
        <taxon>Caryophyllales</taxon>
        <taxon>Nepenthaceae</taxon>
        <taxon>Nepenthes</taxon>
    </lineage>
</organism>
<dbReference type="AlphaFoldDB" id="A0AAD3XZM2"/>
<reference evidence="1" key="1">
    <citation type="submission" date="2023-05" db="EMBL/GenBank/DDBJ databases">
        <title>Nepenthes gracilis genome sequencing.</title>
        <authorList>
            <person name="Fukushima K."/>
        </authorList>
    </citation>
    <scope>NUCLEOTIDE SEQUENCE</scope>
    <source>
        <strain evidence="1">SING2019-196</strain>
    </source>
</reference>
<evidence type="ECO:0000313" key="2">
    <source>
        <dbReference type="Proteomes" id="UP001279734"/>
    </source>
</evidence>
<name>A0AAD3XZM2_NEPGR</name>
<dbReference type="Gene3D" id="1.25.40.10">
    <property type="entry name" value="Tetratricopeptide repeat domain"/>
    <property type="match status" value="1"/>
</dbReference>
<comment type="caution">
    <text evidence="1">The sequence shown here is derived from an EMBL/GenBank/DDBJ whole genome shotgun (WGS) entry which is preliminary data.</text>
</comment>
<dbReference type="Proteomes" id="UP001279734">
    <property type="component" value="Unassembled WGS sequence"/>
</dbReference>
<accession>A0AAD3XZM2</accession>
<protein>
    <recommendedName>
        <fullName evidence="3">Pentatricopeptide repeat-containing protein</fullName>
    </recommendedName>
</protein>
<sequence>MGISEHKIIARQRWRPAPVYLQILECIFCRGIGTTSKQKFCHNGIAYLSTYTYLNMLKMGIATAPCTFRTMLDSLADSRSRDVILDLFEEISPRGKLKQGFSVYEFVMNGFVNKGPVGIAFRPHRKMVEMGLVPQTMDCNQTLKTLSREHSL</sequence>
<proteinExistence type="predicted"/>
<evidence type="ECO:0000313" key="1">
    <source>
        <dbReference type="EMBL" id="GMH22155.1"/>
    </source>
</evidence>
<dbReference type="InterPro" id="IPR011990">
    <property type="entry name" value="TPR-like_helical_dom_sf"/>
</dbReference>